<dbReference type="InterPro" id="IPR001279">
    <property type="entry name" value="Metallo-B-lactamas"/>
</dbReference>
<dbReference type="InterPro" id="IPR036866">
    <property type="entry name" value="RibonucZ/Hydroxyglut_hydro"/>
</dbReference>
<proteinExistence type="predicted"/>
<organism evidence="2">
    <name type="scientific">metagenome</name>
    <dbReference type="NCBI Taxonomy" id="256318"/>
    <lineage>
        <taxon>unclassified sequences</taxon>
        <taxon>metagenomes</taxon>
    </lineage>
</organism>
<dbReference type="SUPFAM" id="SSF56281">
    <property type="entry name" value="Metallo-hydrolase/oxidoreductase"/>
    <property type="match status" value="1"/>
</dbReference>
<sequence length="264" mass="28639">MPNTVLYDDGTHKNILLEDFGLGGLAVQSNQHIIAHGGAGMLLDPGGHKIYSKVLAATFAVLRGGNLEHIFLSHQDPDIVAAINGWLMTTDADAYISKLWQRFVPHFGLDHLVADRLQPIPDEGMAINLGGAPLTILPAHFLHSVGNFQVYDPIAKILYSGDLGASLGAEYTFVSDFDAHLQYMEGFHRRYMASNAVMRAWAAMVRDLDIEIIAPQHGALFKGREMVSRFIDWCAGLECGIDQVIGLFRLPQPPAPAPGGGAAT</sequence>
<gene>
    <name evidence="2" type="ORF">DF3PB_5180002</name>
</gene>
<evidence type="ECO:0000259" key="1">
    <source>
        <dbReference type="SMART" id="SM00849"/>
    </source>
</evidence>
<dbReference type="InterPro" id="IPR045761">
    <property type="entry name" value="ODP_dom"/>
</dbReference>
<dbReference type="PANTHER" id="PTHR43041:SF1">
    <property type="entry name" value="METALLO-BETA-LACTAMASE DOMAIN-CONTAINING PROTEIN"/>
    <property type="match status" value="1"/>
</dbReference>
<dbReference type="Pfam" id="PF19583">
    <property type="entry name" value="ODP"/>
    <property type="match status" value="1"/>
</dbReference>
<reference evidence="2" key="1">
    <citation type="submission" date="2018-07" db="EMBL/GenBank/DDBJ databases">
        <authorList>
            <person name="Quirk P.G."/>
            <person name="Krulwich T.A."/>
        </authorList>
    </citation>
    <scope>NUCLEOTIDE SEQUENCE</scope>
</reference>
<feature type="domain" description="Metallo-beta-lactamase" evidence="1">
    <location>
        <begin position="28"/>
        <end position="217"/>
    </location>
</feature>
<dbReference type="EMBL" id="UIDG01000466">
    <property type="protein sequence ID" value="SUS07868.1"/>
    <property type="molecule type" value="Genomic_DNA"/>
</dbReference>
<name>A0A380TI64_9ZZZZ</name>
<protein>
    <recommendedName>
        <fullName evidence="1">Metallo-beta-lactamase domain-containing protein</fullName>
    </recommendedName>
</protein>
<dbReference type="CDD" id="cd07709">
    <property type="entry name" value="flavodiiron_proteins_MBL-fold"/>
    <property type="match status" value="1"/>
</dbReference>
<dbReference type="SMART" id="SM00849">
    <property type="entry name" value="Lactamase_B"/>
    <property type="match status" value="1"/>
</dbReference>
<dbReference type="AlphaFoldDB" id="A0A380TI64"/>
<evidence type="ECO:0000313" key="2">
    <source>
        <dbReference type="EMBL" id="SUS07868.1"/>
    </source>
</evidence>
<accession>A0A380TI64</accession>
<dbReference type="PANTHER" id="PTHR43041">
    <property type="entry name" value="HYDROLASE, METALLO-BETA-LACTAMASE SUPERFAMILY"/>
    <property type="match status" value="1"/>
</dbReference>
<dbReference type="Gene3D" id="3.60.15.10">
    <property type="entry name" value="Ribonuclease Z/Hydroxyacylglutathione hydrolase-like"/>
    <property type="match status" value="1"/>
</dbReference>